<evidence type="ECO:0000313" key="7">
    <source>
        <dbReference type="EMBL" id="QPZ38985.1"/>
    </source>
</evidence>
<evidence type="ECO:0000256" key="1">
    <source>
        <dbReference type="ARBA" id="ARBA00009437"/>
    </source>
</evidence>
<evidence type="ECO:0000256" key="4">
    <source>
        <dbReference type="ARBA" id="ARBA00023163"/>
    </source>
</evidence>
<dbReference type="SUPFAM" id="SSF53850">
    <property type="entry name" value="Periplasmic binding protein-like II"/>
    <property type="match status" value="1"/>
</dbReference>
<evidence type="ECO:0000256" key="5">
    <source>
        <dbReference type="SAM" id="MobiDB-lite"/>
    </source>
</evidence>
<dbReference type="RefSeq" id="WP_166984985.1">
    <property type="nucleotide sequence ID" value="NZ_CP061169.1"/>
</dbReference>
<dbReference type="Gene3D" id="3.40.190.10">
    <property type="entry name" value="Periplasmic binding protein-like II"/>
    <property type="match status" value="2"/>
</dbReference>
<dbReference type="PANTHER" id="PTHR30346">
    <property type="entry name" value="TRANSCRIPTIONAL DUAL REGULATOR HCAR-RELATED"/>
    <property type="match status" value="1"/>
</dbReference>
<keyword evidence="8" id="KW-1185">Reference proteome</keyword>
<dbReference type="PANTHER" id="PTHR30346:SF0">
    <property type="entry name" value="HCA OPERON TRANSCRIPTIONAL ACTIVATOR HCAR"/>
    <property type="match status" value="1"/>
</dbReference>
<evidence type="ECO:0000256" key="3">
    <source>
        <dbReference type="ARBA" id="ARBA00023125"/>
    </source>
</evidence>
<protein>
    <submittedName>
        <fullName evidence="7">LysR family substrate-binding domain-containing protein</fullName>
    </submittedName>
</protein>
<feature type="compositionally biased region" description="Basic residues" evidence="5">
    <location>
        <begin position="251"/>
        <end position="263"/>
    </location>
</feature>
<evidence type="ECO:0000256" key="2">
    <source>
        <dbReference type="ARBA" id="ARBA00023015"/>
    </source>
</evidence>
<sequence>MGENTTDAVDGRRLRVAFVPGVTPDKWFRTWRERLPDVGIAAVPLEDELEQRLVLTDGRADMSLVRLPIDDEGLHVIPLYTENPVVVAPKGHQISAVDAVDIAELADEHLLQHPDAVPEWRDVAREVADGTRIDVPPMTPRVAIELVGAGAGIVIVPLSVARQFDRKDVIRRPVSGVAETRVALCWPADAEGELIEQFIGVVRGRSARSTRSQGSVKAEQEAAKQRAAKKKDAARRSAEQARERKNADRAARRKAGGRKRGRR</sequence>
<accession>A0ABX6YKW7</accession>
<feature type="domain" description="LysR substrate-binding" evidence="6">
    <location>
        <begin position="12"/>
        <end position="204"/>
    </location>
</feature>
<keyword evidence="4" id="KW-0804">Transcription</keyword>
<name>A0ABX6YKW7_9MICO</name>
<feature type="compositionally biased region" description="Basic and acidic residues" evidence="5">
    <location>
        <begin position="218"/>
        <end position="250"/>
    </location>
</feature>
<dbReference type="CDD" id="cd08414">
    <property type="entry name" value="PBP2_LTTR_aromatics_like"/>
    <property type="match status" value="1"/>
</dbReference>
<feature type="region of interest" description="Disordered" evidence="5">
    <location>
        <begin position="209"/>
        <end position="263"/>
    </location>
</feature>
<dbReference type="EMBL" id="CP061169">
    <property type="protein sequence ID" value="QPZ38985.1"/>
    <property type="molecule type" value="Genomic_DNA"/>
</dbReference>
<gene>
    <name evidence="7" type="ORF">HCR76_02475</name>
</gene>
<evidence type="ECO:0000259" key="6">
    <source>
        <dbReference type="Pfam" id="PF03466"/>
    </source>
</evidence>
<proteinExistence type="inferred from homology"/>
<evidence type="ECO:0000313" key="8">
    <source>
        <dbReference type="Proteomes" id="UP000662814"/>
    </source>
</evidence>
<keyword evidence="2" id="KW-0805">Transcription regulation</keyword>
<dbReference type="Proteomes" id="UP000662814">
    <property type="component" value="Chromosome"/>
</dbReference>
<comment type="similarity">
    <text evidence="1">Belongs to the LysR transcriptional regulatory family.</text>
</comment>
<organism evidence="7 8">
    <name type="scientific">Paramicrobacterium chengjingii</name>
    <dbReference type="NCBI Taxonomy" id="2769067"/>
    <lineage>
        <taxon>Bacteria</taxon>
        <taxon>Bacillati</taxon>
        <taxon>Actinomycetota</taxon>
        <taxon>Actinomycetes</taxon>
        <taxon>Micrococcales</taxon>
        <taxon>Microbacteriaceae</taxon>
        <taxon>Paramicrobacterium</taxon>
    </lineage>
</organism>
<dbReference type="InterPro" id="IPR005119">
    <property type="entry name" value="LysR_subst-bd"/>
</dbReference>
<dbReference type="Pfam" id="PF03466">
    <property type="entry name" value="LysR_substrate"/>
    <property type="match status" value="1"/>
</dbReference>
<reference evidence="7 8" key="1">
    <citation type="submission" date="2020-12" db="EMBL/GenBank/DDBJ databases">
        <title>Microbacterium sp. HY060.</title>
        <authorList>
            <person name="Zhou J."/>
        </authorList>
    </citation>
    <scope>NUCLEOTIDE SEQUENCE [LARGE SCALE GENOMIC DNA]</scope>
    <source>
        <strain evidence="7 8">HY60</strain>
    </source>
</reference>
<keyword evidence="3" id="KW-0238">DNA-binding</keyword>